<feature type="domain" description="DUF6534" evidence="2">
    <location>
        <begin position="164"/>
        <end position="250"/>
    </location>
</feature>
<dbReference type="EMBL" id="JAGFBS010000032">
    <property type="protein sequence ID" value="KAG6371817.1"/>
    <property type="molecule type" value="Genomic_DNA"/>
</dbReference>
<evidence type="ECO:0000313" key="4">
    <source>
        <dbReference type="Proteomes" id="UP000683000"/>
    </source>
</evidence>
<dbReference type="Proteomes" id="UP000683000">
    <property type="component" value="Unassembled WGS sequence"/>
</dbReference>
<keyword evidence="1" id="KW-0472">Membrane</keyword>
<dbReference type="AlphaFoldDB" id="A0A8I2YHF4"/>
<feature type="transmembrane region" description="Helical" evidence="1">
    <location>
        <begin position="117"/>
        <end position="143"/>
    </location>
</feature>
<organism evidence="3 4">
    <name type="scientific">Boletus reticuloceps</name>
    <dbReference type="NCBI Taxonomy" id="495285"/>
    <lineage>
        <taxon>Eukaryota</taxon>
        <taxon>Fungi</taxon>
        <taxon>Dikarya</taxon>
        <taxon>Basidiomycota</taxon>
        <taxon>Agaricomycotina</taxon>
        <taxon>Agaricomycetes</taxon>
        <taxon>Agaricomycetidae</taxon>
        <taxon>Boletales</taxon>
        <taxon>Boletineae</taxon>
        <taxon>Boletaceae</taxon>
        <taxon>Boletoideae</taxon>
        <taxon>Boletus</taxon>
    </lineage>
</organism>
<dbReference type="OrthoDB" id="2562493at2759"/>
<gene>
    <name evidence="3" type="ORF">JVT61DRAFT_9178</name>
</gene>
<keyword evidence="1" id="KW-1133">Transmembrane helix</keyword>
<name>A0A8I2YHF4_9AGAM</name>
<dbReference type="Pfam" id="PF20152">
    <property type="entry name" value="DUF6534"/>
    <property type="match status" value="1"/>
</dbReference>
<reference evidence="3" key="1">
    <citation type="submission" date="2021-03" db="EMBL/GenBank/DDBJ databases">
        <title>Evolutionary innovations through gain and loss of genes in the ectomycorrhizal Boletales.</title>
        <authorList>
            <person name="Wu G."/>
            <person name="Miyauchi S."/>
            <person name="Morin E."/>
            <person name="Yang Z.-L."/>
            <person name="Xu J."/>
            <person name="Martin F.M."/>
        </authorList>
    </citation>
    <scope>NUCLEOTIDE SEQUENCE</scope>
    <source>
        <strain evidence="3">BR01</strain>
    </source>
</reference>
<feature type="transmembrane region" description="Helical" evidence="1">
    <location>
        <begin position="155"/>
        <end position="178"/>
    </location>
</feature>
<dbReference type="PANTHER" id="PTHR40465">
    <property type="entry name" value="CHROMOSOME 1, WHOLE GENOME SHOTGUN SEQUENCE"/>
    <property type="match status" value="1"/>
</dbReference>
<keyword evidence="1" id="KW-0812">Transmembrane</keyword>
<feature type="transmembrane region" description="Helical" evidence="1">
    <location>
        <begin position="12"/>
        <end position="34"/>
    </location>
</feature>
<sequence>MGLYYESTIGTLLVGIFFNTFLYGLVTYQFAAYCRIKFNDRPVTKYMVLFLFILDTVHSTSVIYMAWNYLVANYDNPAALAVAEWPHTFTPIATALAALVTQLYLGFRIWCLTSSWVLYGVVILLAIPSFVLGVACSIEAWIIKVLSELPRLTPLVIAWLSMQVIVDAFITITLIIVFSRSRTGFCKTDTIINRLIRGAIQTGLFTGIFSMGDLITFVVLPSTDLYGMFAIPIGRIYTNTLLDTLLTRESLKAEMVNTYDVNAGTGPLRWAPTDSSQATSTVQSSSIHLKVQQTVQETCDRSSTEVDGKVVPLAV</sequence>
<evidence type="ECO:0000259" key="2">
    <source>
        <dbReference type="Pfam" id="PF20152"/>
    </source>
</evidence>
<dbReference type="InterPro" id="IPR045339">
    <property type="entry name" value="DUF6534"/>
</dbReference>
<proteinExistence type="predicted"/>
<accession>A0A8I2YHF4</accession>
<keyword evidence="4" id="KW-1185">Reference proteome</keyword>
<evidence type="ECO:0000256" key="1">
    <source>
        <dbReference type="SAM" id="Phobius"/>
    </source>
</evidence>
<comment type="caution">
    <text evidence="3">The sequence shown here is derived from an EMBL/GenBank/DDBJ whole genome shotgun (WGS) entry which is preliminary data.</text>
</comment>
<evidence type="ECO:0000313" key="3">
    <source>
        <dbReference type="EMBL" id="KAG6371817.1"/>
    </source>
</evidence>
<feature type="transmembrane region" description="Helical" evidence="1">
    <location>
        <begin position="199"/>
        <end position="220"/>
    </location>
</feature>
<protein>
    <recommendedName>
        <fullName evidence="2">DUF6534 domain-containing protein</fullName>
    </recommendedName>
</protein>
<feature type="transmembrane region" description="Helical" evidence="1">
    <location>
        <begin position="87"/>
        <end position="105"/>
    </location>
</feature>
<feature type="transmembrane region" description="Helical" evidence="1">
    <location>
        <begin position="46"/>
        <end position="67"/>
    </location>
</feature>
<dbReference type="PANTHER" id="PTHR40465:SF1">
    <property type="entry name" value="DUF6534 DOMAIN-CONTAINING PROTEIN"/>
    <property type="match status" value="1"/>
</dbReference>